<proteinExistence type="predicted"/>
<evidence type="ECO:0000313" key="3">
    <source>
        <dbReference type="Proteomes" id="UP000318571"/>
    </source>
</evidence>
<protein>
    <recommendedName>
        <fullName evidence="4">Apple domain-containing protein</fullName>
    </recommendedName>
</protein>
<keyword evidence="3" id="KW-1185">Reference proteome</keyword>
<reference evidence="2 3" key="1">
    <citation type="journal article" date="2018" name="Nat. Ecol. Evol.">
        <title>Genomic signatures of mitonuclear coevolution across populations of Tigriopus californicus.</title>
        <authorList>
            <person name="Barreto F.S."/>
            <person name="Watson E.T."/>
            <person name="Lima T.G."/>
            <person name="Willett C.S."/>
            <person name="Edmands S."/>
            <person name="Li W."/>
            <person name="Burton R.S."/>
        </authorList>
    </citation>
    <scope>NUCLEOTIDE SEQUENCE [LARGE SCALE GENOMIC DNA]</scope>
    <source>
        <strain evidence="2 3">San Diego</strain>
    </source>
</reference>
<dbReference type="Proteomes" id="UP000318571">
    <property type="component" value="Chromosome 1"/>
</dbReference>
<organism evidence="2 3">
    <name type="scientific">Tigriopus californicus</name>
    <name type="common">Marine copepod</name>
    <dbReference type="NCBI Taxonomy" id="6832"/>
    <lineage>
        <taxon>Eukaryota</taxon>
        <taxon>Metazoa</taxon>
        <taxon>Ecdysozoa</taxon>
        <taxon>Arthropoda</taxon>
        <taxon>Crustacea</taxon>
        <taxon>Multicrustacea</taxon>
        <taxon>Hexanauplia</taxon>
        <taxon>Copepoda</taxon>
        <taxon>Harpacticoida</taxon>
        <taxon>Harpacticidae</taxon>
        <taxon>Tigriopus</taxon>
    </lineage>
</organism>
<gene>
    <name evidence="2" type="ORF">TCAL_03245</name>
</gene>
<keyword evidence="1" id="KW-0732">Signal</keyword>
<evidence type="ECO:0000256" key="1">
    <source>
        <dbReference type="SAM" id="SignalP"/>
    </source>
</evidence>
<accession>A0A553NVW8</accession>
<evidence type="ECO:0000313" key="2">
    <source>
        <dbReference type="EMBL" id="TRY69564.1"/>
    </source>
</evidence>
<name>A0A553NVW8_TIGCA</name>
<dbReference type="EMBL" id="VCGU01000010">
    <property type="protein sequence ID" value="TRY69564.1"/>
    <property type="molecule type" value="Genomic_DNA"/>
</dbReference>
<dbReference type="AlphaFoldDB" id="A0A553NVW8"/>
<comment type="caution">
    <text evidence="2">The sequence shown here is derived from an EMBL/GenBank/DDBJ whole genome shotgun (WGS) entry which is preliminary data.</text>
</comment>
<sequence length="303" mass="34167">MRGSILFFFYSFQSTWADFKVQSVAYKGIKNVWYEGPAHKSIQIGNEGTGVELLQQMCANHCTVEDACDAYYVESKSGSNCHLVYFVKIYGEPTSNIPLPDTLLPPCDKDEFTLSESECNAFPPNPMTIYQCPASTSNYENTVSLISDAKCGQENRILQCELSRGTVTSNVLDKEFFDRIFTKTAYMSTSLTVETLSYIMMDFIFSPVQISRVIIRTIDVNIERLNQVSLVIHSHNATNQLDVDLSSSSLNCAVMINFAYTDTPLAKNATGLEMKNFDWWGFDPKGFKMDLFVIDRRSLTSNN</sequence>
<feature type="chain" id="PRO_5021876674" description="Apple domain-containing protein" evidence="1">
    <location>
        <begin position="18"/>
        <end position="303"/>
    </location>
</feature>
<feature type="signal peptide" evidence="1">
    <location>
        <begin position="1"/>
        <end position="17"/>
    </location>
</feature>
<evidence type="ECO:0008006" key="4">
    <source>
        <dbReference type="Google" id="ProtNLM"/>
    </source>
</evidence>